<dbReference type="EC" id="2.7.13.3" evidence="3"/>
<dbReference type="EMBL" id="BMBA01000006">
    <property type="protein sequence ID" value="GFZ33604.1"/>
    <property type="molecule type" value="Genomic_DNA"/>
</dbReference>
<accession>A0ABQ1EFM9</accession>
<evidence type="ECO:0000256" key="5">
    <source>
        <dbReference type="ARBA" id="ARBA00022679"/>
    </source>
</evidence>
<dbReference type="SUPFAM" id="SSF55874">
    <property type="entry name" value="ATPase domain of HSP90 chaperone/DNA topoisomerase II/histidine kinase"/>
    <property type="match status" value="1"/>
</dbReference>
<evidence type="ECO:0000313" key="14">
    <source>
        <dbReference type="Proteomes" id="UP000663802"/>
    </source>
</evidence>
<proteinExistence type="predicted"/>
<dbReference type="Gene3D" id="1.10.287.130">
    <property type="match status" value="1"/>
</dbReference>
<reference evidence="13 14" key="1">
    <citation type="journal article" date="2021" name="Int. J. Syst. Evol. Microbiol.">
        <title>Clostridium zeae sp. nov., isolated from corn silage.</title>
        <authorList>
            <person name="Kobayashi H."/>
            <person name="Tanizawa Y."/>
            <person name="Yagura M."/>
            <person name="Sakamoto M."/>
            <person name="Ohkuma M."/>
            <person name="Tohno M."/>
        </authorList>
    </citation>
    <scope>NUCLEOTIDE SEQUENCE [LARGE SCALE GENOMIC DNA]</scope>
    <source>
        <strain evidence="13 14">CSC2</strain>
    </source>
</reference>
<dbReference type="Gene3D" id="3.30.565.10">
    <property type="entry name" value="Histidine kinase-like ATPase, C-terminal domain"/>
    <property type="match status" value="1"/>
</dbReference>
<evidence type="ECO:0000256" key="8">
    <source>
        <dbReference type="ARBA" id="ARBA00022989"/>
    </source>
</evidence>
<dbReference type="InterPro" id="IPR005467">
    <property type="entry name" value="His_kinase_dom"/>
</dbReference>
<sequence length="303" mass="35020">MIIAVVVLGIVVLLLVLYIVFLQLQLKNINQQLIKRLDEDTHHSISLELINKELNTLVSNINRCLKVDETHRVELIRKEKHFKDMIANISHDLRTPLTAIKGYQQLIARETLSKEQLQKLQIAQKHSDELGRLIENFFEYSYLVNTEPIFKMEKINVTNLMSECLVESINLFEENNLEVQFDEKHPMFIFADKEMTIRIIRNLIKNCIQHSASNIQVKINNGKTVSISFKNLINNTTEIDAKKLFDRFYSVDEARGKSTGLGLAIVKLLAEQMGGSVEAFLQDKMLEIRVSLPAYIDYCIFRI</sequence>
<comment type="caution">
    <text evidence="13">The sequence shown here is derived from an EMBL/GenBank/DDBJ whole genome shotgun (WGS) entry which is preliminary data.</text>
</comment>
<evidence type="ECO:0000259" key="12">
    <source>
        <dbReference type="PROSITE" id="PS50109"/>
    </source>
</evidence>
<dbReference type="Proteomes" id="UP000663802">
    <property type="component" value="Unassembled WGS sequence"/>
</dbReference>
<evidence type="ECO:0000256" key="4">
    <source>
        <dbReference type="ARBA" id="ARBA00022553"/>
    </source>
</evidence>
<dbReference type="PRINTS" id="PR00344">
    <property type="entry name" value="BCTRLSENSOR"/>
</dbReference>
<dbReference type="InterPro" id="IPR036097">
    <property type="entry name" value="HisK_dim/P_sf"/>
</dbReference>
<keyword evidence="9" id="KW-0902">Two-component regulatory system</keyword>
<dbReference type="GO" id="GO:0016301">
    <property type="term" value="F:kinase activity"/>
    <property type="evidence" value="ECO:0007669"/>
    <property type="project" value="UniProtKB-KW"/>
</dbReference>
<keyword evidence="4" id="KW-0597">Phosphoprotein</keyword>
<evidence type="ECO:0000256" key="10">
    <source>
        <dbReference type="ARBA" id="ARBA00023136"/>
    </source>
</evidence>
<comment type="catalytic activity">
    <reaction evidence="1">
        <text>ATP + protein L-histidine = ADP + protein N-phospho-L-histidine.</text>
        <dbReference type="EC" id="2.7.13.3"/>
    </reaction>
</comment>
<dbReference type="SUPFAM" id="SSF47384">
    <property type="entry name" value="Homodimeric domain of signal transducing histidine kinase"/>
    <property type="match status" value="1"/>
</dbReference>
<dbReference type="InterPro" id="IPR003594">
    <property type="entry name" value="HATPase_dom"/>
</dbReference>
<keyword evidence="6 11" id="KW-0812">Transmembrane</keyword>
<dbReference type="InterPro" id="IPR004358">
    <property type="entry name" value="Sig_transdc_His_kin-like_C"/>
</dbReference>
<name>A0ABQ1EFM9_9CLOT</name>
<dbReference type="PANTHER" id="PTHR45528">
    <property type="entry name" value="SENSOR HISTIDINE KINASE CPXA"/>
    <property type="match status" value="1"/>
</dbReference>
<dbReference type="InterPro" id="IPR036890">
    <property type="entry name" value="HATPase_C_sf"/>
</dbReference>
<dbReference type="CDD" id="cd00082">
    <property type="entry name" value="HisKA"/>
    <property type="match status" value="1"/>
</dbReference>
<keyword evidence="7 13" id="KW-0418">Kinase</keyword>
<dbReference type="Pfam" id="PF02518">
    <property type="entry name" value="HATPase_c"/>
    <property type="match status" value="1"/>
</dbReference>
<dbReference type="InterPro" id="IPR003661">
    <property type="entry name" value="HisK_dim/P_dom"/>
</dbReference>
<evidence type="ECO:0000256" key="6">
    <source>
        <dbReference type="ARBA" id="ARBA00022692"/>
    </source>
</evidence>
<gene>
    <name evidence="13" type="ORF">CSC2_41300</name>
</gene>
<protein>
    <recommendedName>
        <fullName evidence="3">histidine kinase</fullName>
        <ecNumber evidence="3">2.7.13.3</ecNumber>
    </recommendedName>
</protein>
<evidence type="ECO:0000256" key="11">
    <source>
        <dbReference type="SAM" id="Phobius"/>
    </source>
</evidence>
<dbReference type="PANTHER" id="PTHR45528:SF8">
    <property type="entry name" value="HISTIDINE KINASE"/>
    <property type="match status" value="1"/>
</dbReference>
<evidence type="ECO:0000313" key="13">
    <source>
        <dbReference type="EMBL" id="GFZ33604.1"/>
    </source>
</evidence>
<keyword evidence="8 11" id="KW-1133">Transmembrane helix</keyword>
<dbReference type="InterPro" id="IPR050398">
    <property type="entry name" value="HssS/ArlS-like"/>
</dbReference>
<dbReference type="SMART" id="SM00387">
    <property type="entry name" value="HATPase_c"/>
    <property type="match status" value="1"/>
</dbReference>
<feature type="transmembrane region" description="Helical" evidence="11">
    <location>
        <begin position="6"/>
        <end position="26"/>
    </location>
</feature>
<keyword evidence="5" id="KW-0808">Transferase</keyword>
<evidence type="ECO:0000256" key="7">
    <source>
        <dbReference type="ARBA" id="ARBA00022777"/>
    </source>
</evidence>
<organism evidence="13 14">
    <name type="scientific">Clostridium zeae</name>
    <dbReference type="NCBI Taxonomy" id="2759022"/>
    <lineage>
        <taxon>Bacteria</taxon>
        <taxon>Bacillati</taxon>
        <taxon>Bacillota</taxon>
        <taxon>Clostridia</taxon>
        <taxon>Eubacteriales</taxon>
        <taxon>Clostridiaceae</taxon>
        <taxon>Clostridium</taxon>
    </lineage>
</organism>
<feature type="domain" description="Histidine kinase" evidence="12">
    <location>
        <begin position="88"/>
        <end position="296"/>
    </location>
</feature>
<comment type="subcellular location">
    <subcellularLocation>
        <location evidence="2">Membrane</location>
        <topology evidence="2">Multi-pass membrane protein</topology>
    </subcellularLocation>
</comment>
<dbReference type="Pfam" id="PF00512">
    <property type="entry name" value="HisKA"/>
    <property type="match status" value="1"/>
</dbReference>
<evidence type="ECO:0000256" key="2">
    <source>
        <dbReference type="ARBA" id="ARBA00004141"/>
    </source>
</evidence>
<keyword evidence="10 11" id="KW-0472">Membrane</keyword>
<evidence type="ECO:0000256" key="1">
    <source>
        <dbReference type="ARBA" id="ARBA00000085"/>
    </source>
</evidence>
<dbReference type="PROSITE" id="PS50109">
    <property type="entry name" value="HIS_KIN"/>
    <property type="match status" value="1"/>
</dbReference>
<evidence type="ECO:0000256" key="3">
    <source>
        <dbReference type="ARBA" id="ARBA00012438"/>
    </source>
</evidence>
<evidence type="ECO:0000256" key="9">
    <source>
        <dbReference type="ARBA" id="ARBA00023012"/>
    </source>
</evidence>
<keyword evidence="14" id="KW-1185">Reference proteome</keyword>
<dbReference type="SMART" id="SM00388">
    <property type="entry name" value="HisKA"/>
    <property type="match status" value="1"/>
</dbReference>